<evidence type="ECO:0000313" key="12">
    <source>
        <dbReference type="EMBL" id="EPZ36996.1"/>
    </source>
</evidence>
<dbReference type="Proteomes" id="UP000030755">
    <property type="component" value="Unassembled WGS sequence"/>
</dbReference>
<keyword evidence="2" id="KW-0963">Cytoplasm</keyword>
<evidence type="ECO:0000259" key="11">
    <source>
        <dbReference type="Pfam" id="PF25904"/>
    </source>
</evidence>
<keyword evidence="8 10" id="KW-0694">RNA-binding</keyword>
<dbReference type="SUPFAM" id="SSF53335">
    <property type="entry name" value="S-adenosyl-L-methionine-dependent methyltransferases"/>
    <property type="match status" value="1"/>
</dbReference>
<evidence type="ECO:0000256" key="2">
    <source>
        <dbReference type="ARBA" id="ARBA00022490"/>
    </source>
</evidence>
<evidence type="ECO:0000256" key="5">
    <source>
        <dbReference type="ARBA" id="ARBA00022679"/>
    </source>
</evidence>
<dbReference type="InterPro" id="IPR029063">
    <property type="entry name" value="SAM-dependent_MTases_sf"/>
</dbReference>
<keyword evidence="3 10" id="KW-0820">tRNA-binding</keyword>
<dbReference type="InterPro" id="IPR016691">
    <property type="entry name" value="TRMT11"/>
</dbReference>
<dbReference type="GO" id="GO:0160102">
    <property type="term" value="F:tRNA (guanine(10)-N2)-methyltransferase activity"/>
    <property type="evidence" value="ECO:0007669"/>
    <property type="project" value="UniProtKB-EC"/>
</dbReference>
<dbReference type="Gene3D" id="3.40.50.150">
    <property type="entry name" value="Vaccinia Virus protein VP39"/>
    <property type="match status" value="1"/>
</dbReference>
<evidence type="ECO:0000256" key="8">
    <source>
        <dbReference type="ARBA" id="ARBA00022884"/>
    </source>
</evidence>
<dbReference type="PANTHER" id="PTHR13370:SF3">
    <property type="entry name" value="TRNA (GUANINE(10)-N2)-METHYLTRANSFERASE HOMOLOG"/>
    <property type="match status" value="1"/>
</dbReference>
<reference evidence="12 13" key="1">
    <citation type="journal article" date="2013" name="Curr. Biol.">
        <title>Shared signatures of parasitism and phylogenomics unite Cryptomycota and microsporidia.</title>
        <authorList>
            <person name="James T.Y."/>
            <person name="Pelin A."/>
            <person name="Bonen L."/>
            <person name="Ahrendt S."/>
            <person name="Sain D."/>
            <person name="Corradi N."/>
            <person name="Stajich J.E."/>
        </authorList>
    </citation>
    <scope>NUCLEOTIDE SEQUENCE [LARGE SCALE GENOMIC DNA]</scope>
    <source>
        <strain evidence="12 13">CSF55</strain>
    </source>
</reference>
<proteinExistence type="inferred from homology"/>
<dbReference type="STRING" id="988480.A0A075B5D4"/>
<dbReference type="PROSITE" id="PS51627">
    <property type="entry name" value="SAM_MT_TRM11"/>
    <property type="match status" value="1"/>
</dbReference>
<dbReference type="PROSITE" id="PS00092">
    <property type="entry name" value="N6_MTASE"/>
    <property type="match status" value="1"/>
</dbReference>
<evidence type="ECO:0000256" key="7">
    <source>
        <dbReference type="ARBA" id="ARBA00022694"/>
    </source>
</evidence>
<protein>
    <recommendedName>
        <fullName evidence="9">tRNA (guanine(10)-N(2))-methyltransferase</fullName>
        <ecNumber evidence="9">2.1.1.214</ecNumber>
    </recommendedName>
</protein>
<accession>A0A075B5D4</accession>
<evidence type="ECO:0000256" key="3">
    <source>
        <dbReference type="ARBA" id="ARBA00022555"/>
    </source>
</evidence>
<dbReference type="PANTHER" id="PTHR13370">
    <property type="entry name" value="RNA METHYLASE-RELATED"/>
    <property type="match status" value="1"/>
</dbReference>
<dbReference type="GO" id="GO:0032259">
    <property type="term" value="P:methylation"/>
    <property type="evidence" value="ECO:0007669"/>
    <property type="project" value="UniProtKB-UniRule"/>
</dbReference>
<dbReference type="PIRSF" id="PIRSF017259">
    <property type="entry name" value="tRNA_mtfrase_TRM11"/>
    <property type="match status" value="1"/>
</dbReference>
<dbReference type="GO" id="GO:0008033">
    <property type="term" value="P:tRNA processing"/>
    <property type="evidence" value="ECO:0007669"/>
    <property type="project" value="UniProtKB-UniRule"/>
</dbReference>
<evidence type="ECO:0000256" key="10">
    <source>
        <dbReference type="PROSITE-ProRule" id="PRU00959"/>
    </source>
</evidence>
<name>A0A075B5D4_ROZAC</name>
<dbReference type="EMBL" id="KE560384">
    <property type="protein sequence ID" value="EPZ36996.1"/>
    <property type="molecule type" value="Genomic_DNA"/>
</dbReference>
<dbReference type="GO" id="GO:0005737">
    <property type="term" value="C:cytoplasm"/>
    <property type="evidence" value="ECO:0007669"/>
    <property type="project" value="UniProtKB-SubCell"/>
</dbReference>
<dbReference type="GO" id="GO:0000049">
    <property type="term" value="F:tRNA binding"/>
    <property type="evidence" value="ECO:0007669"/>
    <property type="project" value="UniProtKB-UniRule"/>
</dbReference>
<keyword evidence="4 10" id="KW-0489">Methyltransferase</keyword>
<evidence type="ECO:0000256" key="4">
    <source>
        <dbReference type="ARBA" id="ARBA00022603"/>
    </source>
</evidence>
<comment type="subcellular location">
    <subcellularLocation>
        <location evidence="1">Cytoplasm</location>
    </subcellularLocation>
</comment>
<dbReference type="EC" id="2.1.1.214" evidence="9"/>
<comment type="similarity">
    <text evidence="10">Belongs to the class I-like SAM-binding methyltransferase superfamily. TRM11 methyltransferase family.</text>
</comment>
<evidence type="ECO:0000256" key="9">
    <source>
        <dbReference type="ARBA" id="ARBA00066937"/>
    </source>
</evidence>
<feature type="domain" description="tRNA (guanine(10)-N(2))-methyltransferase TRMT11 N-terminal" evidence="11">
    <location>
        <begin position="6"/>
        <end position="172"/>
    </location>
</feature>
<dbReference type="AlphaFoldDB" id="A0A075B5D4"/>
<keyword evidence="13" id="KW-1185">Reference proteome</keyword>
<keyword evidence="6 10" id="KW-0949">S-adenosyl-L-methionine</keyword>
<dbReference type="OMA" id="AFNKWSR"/>
<dbReference type="Pfam" id="PF25904">
    <property type="entry name" value="Tmrp11_N"/>
    <property type="match status" value="1"/>
</dbReference>
<gene>
    <name evidence="12" type="ORF">O9G_001441</name>
</gene>
<sequence length="434" mass="50328">MGEKLYLVRFVQRHAEFRLAEFEALCKLFDIKYKAHTEYTDLSPFWIVSFRSEDDIRKILSRSFLIKCVLEHYACSEQSLDHLAELVKDIPQDVFEVYRNDTFKFVIDTFATSMSGKEKIDTIEKFAYLPFDGDIDLKNPKNTFHVIIDNRHTIEKEPRAFYFGRWIGDGNREFIDIYNVKKRKYIGTTTMDAELSLIMSNMALVKKGSLVYDPFVGTVTSSCFGSYSFGSDIDGRQIRGKDGSMFNDSHLIEKSLKSNIAQYKLQNRILGTVVCDITQHPFRPDGFRFDAIITDPPYGVRAGAKKIMMKEGGFFKNTEDGKSFYPATIPYELPDVIYDLLNFSSVYLEIGGRLVYWLPVIDDEEENDLKEPPNHPCFDMISKCPQIFGGWRRILVTMEKKCDPESIDFNIKKDHLVEPFRNRFFTKMKLNSEA</sequence>
<evidence type="ECO:0000256" key="6">
    <source>
        <dbReference type="ARBA" id="ARBA00022691"/>
    </source>
</evidence>
<dbReference type="OrthoDB" id="333024at2759"/>
<evidence type="ECO:0000256" key="1">
    <source>
        <dbReference type="ARBA" id="ARBA00004496"/>
    </source>
</evidence>
<dbReference type="InterPro" id="IPR059073">
    <property type="entry name" value="TRMT11_N"/>
</dbReference>
<evidence type="ECO:0000313" key="13">
    <source>
        <dbReference type="Proteomes" id="UP000030755"/>
    </source>
</evidence>
<keyword evidence="5 10" id="KW-0808">Transferase</keyword>
<organism evidence="12 13">
    <name type="scientific">Rozella allomycis (strain CSF55)</name>
    <dbReference type="NCBI Taxonomy" id="988480"/>
    <lineage>
        <taxon>Eukaryota</taxon>
        <taxon>Fungi</taxon>
        <taxon>Fungi incertae sedis</taxon>
        <taxon>Cryptomycota</taxon>
        <taxon>Cryptomycota incertae sedis</taxon>
        <taxon>Rozella</taxon>
    </lineage>
</organism>
<keyword evidence="7 10" id="KW-0819">tRNA processing</keyword>
<dbReference type="HOGENOM" id="CLU_029646_0_0_1"/>
<dbReference type="InterPro" id="IPR002052">
    <property type="entry name" value="DNA_methylase_N6_adenine_CS"/>
</dbReference>